<keyword evidence="14" id="KW-0811">Translocation</keyword>
<evidence type="ECO:0000259" key="30">
    <source>
        <dbReference type="Pfam" id="PF22064"/>
    </source>
</evidence>
<feature type="domain" description="Cep192-like" evidence="30">
    <location>
        <begin position="1908"/>
        <end position="2061"/>
    </location>
</feature>
<proteinExistence type="inferred from homology"/>
<evidence type="ECO:0000256" key="14">
    <source>
        <dbReference type="ARBA" id="ARBA00023010"/>
    </source>
</evidence>
<dbReference type="InterPro" id="IPR013783">
    <property type="entry name" value="Ig-like_fold"/>
</dbReference>
<keyword evidence="11" id="KW-0159">Chromosome partition</keyword>
<keyword evidence="13" id="KW-0653">Protein transport</keyword>
<dbReference type="InterPro" id="IPR057665">
    <property type="entry name" value="CEP192_PLK4_bind"/>
</dbReference>
<evidence type="ECO:0000313" key="37">
    <source>
        <dbReference type="Ensembl" id="ENSCAFP00030004816.1"/>
    </source>
</evidence>
<keyword evidence="15" id="KW-0906">Nuclear pore complex</keyword>
<dbReference type="InterPro" id="IPR057662">
    <property type="entry name" value="CEP192_Aurora-A_bind"/>
</dbReference>
<dbReference type="SUPFAM" id="SSF50978">
    <property type="entry name" value="WD40 repeat-like"/>
    <property type="match status" value="1"/>
</dbReference>
<dbReference type="GO" id="GO:0071539">
    <property type="term" value="P:protein localization to centrosome"/>
    <property type="evidence" value="ECO:0007669"/>
    <property type="project" value="InterPro"/>
</dbReference>
<dbReference type="PROSITE" id="PS50082">
    <property type="entry name" value="WD_REPEATS_2"/>
    <property type="match status" value="2"/>
</dbReference>
<evidence type="ECO:0000256" key="1">
    <source>
        <dbReference type="ARBA" id="ARBA00002483"/>
    </source>
</evidence>
<evidence type="ECO:0000259" key="29">
    <source>
        <dbReference type="Pfam" id="PF22060"/>
    </source>
</evidence>
<comment type="function">
    <text evidence="1">Component of the Nup107-160 subcomplex of the nuclear pore complex (NPC). The Nup107-160 subcomplex is required for the assembly of a functional NPC. The Nup107-160 subcomplex is also required for normal kinetochore microtubule attachment, mitotic progression and chromosome segregation. This subunit plays a role in recruitment of the Nup107-160 subcomplex to the kinetochore.</text>
</comment>
<evidence type="ECO:0000256" key="20">
    <source>
        <dbReference type="ARBA" id="ARBA00045501"/>
    </source>
</evidence>
<gene>
    <name evidence="37" type="primary">SEH1L</name>
</gene>
<feature type="compositionally biased region" description="Polar residues" evidence="28">
    <location>
        <begin position="534"/>
        <end position="558"/>
    </location>
</feature>
<keyword evidence="9" id="KW-0677">Repeat</keyword>
<feature type="domain" description="Cep192-like" evidence="32">
    <location>
        <begin position="2851"/>
        <end position="2950"/>
    </location>
</feature>
<feature type="repeat" description="WD" evidence="27">
    <location>
        <begin position="274"/>
        <end position="306"/>
    </location>
</feature>
<evidence type="ECO:0000256" key="5">
    <source>
        <dbReference type="ARBA" id="ARBA00010102"/>
    </source>
</evidence>
<dbReference type="GO" id="GO:0051301">
    <property type="term" value="P:cell division"/>
    <property type="evidence" value="ECO:0007669"/>
    <property type="project" value="UniProtKB-KW"/>
</dbReference>
<feature type="region of interest" description="Disordered" evidence="28">
    <location>
        <begin position="1389"/>
        <end position="1454"/>
    </location>
</feature>
<feature type="repeat" description="WD" evidence="27">
    <location>
        <begin position="8"/>
        <end position="40"/>
    </location>
</feature>
<evidence type="ECO:0000256" key="10">
    <source>
        <dbReference type="ARBA" id="ARBA00022776"/>
    </source>
</evidence>
<dbReference type="InterPro" id="IPR036322">
    <property type="entry name" value="WD40_repeat_dom_sf"/>
</dbReference>
<reference evidence="37" key="2">
    <citation type="submission" date="2025-08" db="UniProtKB">
        <authorList>
            <consortium name="Ensembl"/>
        </authorList>
    </citation>
    <scope>IDENTIFICATION</scope>
</reference>
<evidence type="ECO:0000256" key="16">
    <source>
        <dbReference type="ARBA" id="ARBA00023228"/>
    </source>
</evidence>
<evidence type="ECO:0000259" key="31">
    <source>
        <dbReference type="Pfam" id="PF22065"/>
    </source>
</evidence>
<feature type="domain" description="Cep192-like" evidence="29">
    <location>
        <begin position="1785"/>
        <end position="1906"/>
    </location>
</feature>
<dbReference type="GO" id="GO:0090222">
    <property type="term" value="P:centrosome-templated microtubule nucleation"/>
    <property type="evidence" value="ECO:0007669"/>
    <property type="project" value="InterPro"/>
</dbReference>
<evidence type="ECO:0000256" key="12">
    <source>
        <dbReference type="ARBA" id="ARBA00022838"/>
    </source>
</evidence>
<dbReference type="Pfam" id="PF22076">
    <property type="entry name" value="Cep192_D6"/>
    <property type="match status" value="1"/>
</dbReference>
<protein>
    <recommendedName>
        <fullName evidence="23">Nucleoporin SEH1</fullName>
    </recommendedName>
    <alternativeName>
        <fullName evidence="24">GATOR2 complex protein SEH1</fullName>
    </alternativeName>
    <alternativeName>
        <fullName evidence="22">Nucleoporin seh1</fullName>
    </alternativeName>
    <alternativeName>
        <fullName evidence="25 26">Nup107-160 subcomplex subunit SEH1</fullName>
    </alternativeName>
</protein>
<feature type="compositionally biased region" description="Low complexity" evidence="28">
    <location>
        <begin position="485"/>
        <end position="497"/>
    </location>
</feature>
<dbReference type="FunFam" id="2.60.40.10:FF:000681">
    <property type="entry name" value="Centrosomal protein of 192 kDa"/>
    <property type="match status" value="1"/>
</dbReference>
<dbReference type="InterPro" id="IPR054086">
    <property type="entry name" value="Cep192-like_D2"/>
</dbReference>
<dbReference type="Proteomes" id="UP000694429">
    <property type="component" value="Chromosome 7"/>
</dbReference>
<dbReference type="GO" id="GO:0005765">
    <property type="term" value="C:lysosomal membrane"/>
    <property type="evidence" value="ECO:0007669"/>
    <property type="project" value="UniProtKB-SubCell"/>
</dbReference>
<feature type="compositionally biased region" description="Low complexity" evidence="28">
    <location>
        <begin position="694"/>
        <end position="708"/>
    </location>
</feature>
<dbReference type="InterPro" id="IPR054087">
    <property type="entry name" value="Cep192-like_D7"/>
</dbReference>
<keyword evidence="12" id="KW-0995">Kinetochore</keyword>
<dbReference type="Pfam" id="PF00400">
    <property type="entry name" value="WD40"/>
    <property type="match status" value="4"/>
</dbReference>
<keyword evidence="17" id="KW-0539">Nucleus</keyword>
<dbReference type="Pfam" id="PF22074">
    <property type="entry name" value="Cep192_D5"/>
    <property type="match status" value="1"/>
</dbReference>
<dbReference type="Pfam" id="PF22067">
    <property type="entry name" value="Cep192_D3"/>
    <property type="match status" value="1"/>
</dbReference>
<evidence type="ECO:0000256" key="19">
    <source>
        <dbReference type="ARBA" id="ARBA00023328"/>
    </source>
</evidence>
<name>A0A8C0RBE7_CANLF</name>
<evidence type="ECO:0000256" key="13">
    <source>
        <dbReference type="ARBA" id="ARBA00022927"/>
    </source>
</evidence>
<evidence type="ECO:0000256" key="11">
    <source>
        <dbReference type="ARBA" id="ARBA00022829"/>
    </source>
</evidence>
<dbReference type="GO" id="GO:0000776">
    <property type="term" value="C:kinetochore"/>
    <property type="evidence" value="ECO:0007669"/>
    <property type="project" value="UniProtKB-KW"/>
</dbReference>
<keyword evidence="18" id="KW-0131">Cell cycle</keyword>
<feature type="domain" description="Cep192/Spd-2-like" evidence="34">
    <location>
        <begin position="2180"/>
        <end position="2297"/>
    </location>
</feature>
<evidence type="ECO:0000256" key="4">
    <source>
        <dbReference type="ARBA" id="ARBA00004656"/>
    </source>
</evidence>
<dbReference type="SMART" id="SM00320">
    <property type="entry name" value="WD40"/>
    <property type="match status" value="5"/>
</dbReference>
<dbReference type="GO" id="GO:0007059">
    <property type="term" value="P:chromosome segregation"/>
    <property type="evidence" value="ECO:0007669"/>
    <property type="project" value="UniProtKB-KW"/>
</dbReference>
<evidence type="ECO:0000256" key="28">
    <source>
        <dbReference type="SAM" id="MobiDB-lite"/>
    </source>
</evidence>
<evidence type="ECO:0000256" key="7">
    <source>
        <dbReference type="ARBA" id="ARBA00022574"/>
    </source>
</evidence>
<dbReference type="GO" id="GO:0051298">
    <property type="term" value="P:centrosome duplication"/>
    <property type="evidence" value="ECO:0007669"/>
    <property type="project" value="InterPro"/>
</dbReference>
<evidence type="ECO:0000256" key="23">
    <source>
        <dbReference type="ARBA" id="ARBA00069777"/>
    </source>
</evidence>
<dbReference type="InterPro" id="IPR039103">
    <property type="entry name" value="Spd-2/CEP192"/>
</dbReference>
<evidence type="ECO:0000256" key="26">
    <source>
        <dbReference type="ARBA" id="ARBA00083053"/>
    </source>
</evidence>
<keyword evidence="8" id="KW-0132">Cell division</keyword>
<evidence type="ECO:0000256" key="3">
    <source>
        <dbReference type="ARBA" id="ARBA00004629"/>
    </source>
</evidence>
<dbReference type="InterPro" id="IPR015943">
    <property type="entry name" value="WD40/YVTN_repeat-like_dom_sf"/>
</dbReference>
<evidence type="ECO:0000256" key="24">
    <source>
        <dbReference type="ARBA" id="ARBA00079639"/>
    </source>
</evidence>
<dbReference type="InterPro" id="IPR054085">
    <property type="entry name" value="Cep192-like_D1"/>
</dbReference>
<keyword evidence="19" id="KW-0137">Centromere</keyword>
<feature type="region of interest" description="Disordered" evidence="28">
    <location>
        <begin position="484"/>
        <end position="560"/>
    </location>
</feature>
<dbReference type="Pfam" id="PF22066">
    <property type="entry name" value="Cep192_D8"/>
    <property type="match status" value="1"/>
</dbReference>
<evidence type="ECO:0000256" key="17">
    <source>
        <dbReference type="ARBA" id="ARBA00023242"/>
    </source>
</evidence>
<evidence type="ECO:0000256" key="18">
    <source>
        <dbReference type="ARBA" id="ARBA00023306"/>
    </source>
</evidence>
<evidence type="ECO:0000313" key="38">
    <source>
        <dbReference type="Proteomes" id="UP000694429"/>
    </source>
</evidence>
<dbReference type="InterPro" id="IPR054089">
    <property type="entry name" value="Cep192-like_D3"/>
</dbReference>
<dbReference type="Pfam" id="PF25765">
    <property type="entry name" value="PLK4_bind_CEP192"/>
    <property type="match status" value="1"/>
</dbReference>
<feature type="region of interest" description="Disordered" evidence="28">
    <location>
        <begin position="324"/>
        <end position="343"/>
    </location>
</feature>
<feature type="region of interest" description="Disordered" evidence="28">
    <location>
        <begin position="1466"/>
        <end position="1495"/>
    </location>
</feature>
<evidence type="ECO:0000256" key="21">
    <source>
        <dbReference type="ARBA" id="ARBA00063713"/>
    </source>
</evidence>
<evidence type="ECO:0000256" key="8">
    <source>
        <dbReference type="ARBA" id="ARBA00022618"/>
    </source>
</evidence>
<comment type="subcellular location">
    <subcellularLocation>
        <location evidence="3">Chromosome</location>
        <location evidence="3">Centromere</location>
        <location evidence="3">Kinetochore</location>
    </subcellularLocation>
    <subcellularLocation>
        <location evidence="4">Lysosome membrane</location>
    </subcellularLocation>
    <subcellularLocation>
        <location evidence="2">Nucleus</location>
        <location evidence="2">Nuclear pore complex</location>
    </subcellularLocation>
</comment>
<dbReference type="Ensembl" id="ENSCAFT00030005416.1">
    <property type="protein sequence ID" value="ENSCAFP00030004816.1"/>
    <property type="gene ID" value="ENSCAFG00030002906.1"/>
</dbReference>
<comment type="function">
    <text evidence="20">As a component of the GATOR2 complex, functions as an activator of the amino acid-sensing branch of the mTORC1 signaling pathway. The GATOR2 complex indirectly activates mTORC1 through the inhibition of the GATOR1 subcomplex. GATOR2 probably acts as an E3 ubiquitin-protein ligase toward GATOR1. In the presence of abundant amino acids, the GATOR2 complex mediates ubiquitination of the NPRL2 core component of the GATOR1 complex, leading to GATOR1 inactivation. In the absence of amino acids, GATOR2 is inhibited, activating the GATOR1 complex. Within the GATOR2 complex, SEC13 and SEH1L are required to stabilize the complex.</text>
</comment>
<feature type="compositionally biased region" description="Basic and acidic residues" evidence="28">
    <location>
        <begin position="513"/>
        <end position="527"/>
    </location>
</feature>
<dbReference type="InterPro" id="IPR054091">
    <property type="entry name" value="Cep192-like_D5"/>
</dbReference>
<sequence length="2954" mass="326491">MFVARSIAADHKDLIHDVSFDFHGRRMATCSSDQSVKVWDKSESGDWHCTASWKTHSGSVWRVTWAHPEFGQVLASCSFDRTAAVWEEIVGESNDKLRGQSHWVKRTTLVDSRTSVTDVKFAPKHMGLMLATCSADGIVRIYEAPDVMNLSQWSLQHEISCKLSCSCISWNPSSSRAHSPMIAVGSDDSSPNAMAKVQIFEYNENTRKYAKAETLMTVTDPVHDIAFAPNLGRSFHILAIATKDVRIFTLKPVRKELTSSGGPTKFEIHIVAQFDNHNSQVWRVSWNITGTVLASSGDDGCVRLWKANYMDNWKCTGILKGNGSPVNGNSQQGNSNPSLGPSIPNLQNSLNGSSSSRLCLIKHEVPFEAVVWSTAVFMKVFPFAATILRSFDWSFYCSEISLFTEFPFCDQSLRVMENFRGIAEESIPSFLTNSLLGNSEILENVTLSSNLGLPVAVSTLARNRSGTDNRYPDTEASYLVEGRFSVPSESSPSSQSEAEPREKLHLSFQDDDSISKKKNPIEGKHLSDAALGESSLQSDITRTGEEQATTAKPLQSQDPYDRISPLEQMQDSPVDVCLQSWLKNKDNKIVVPHAGRPFEDKNPHSDLSHTSLLENEKLPSLRSLEDSSDDDIDDEEFYDEHLEAYFEQLAIPGMLYEDLGQEPPENDFKLPTSDSCQANENGSLNYKSQAENNSSPISDGSHSSGSSETTHKESEVGHVVCLPGISNFIDTGDSRRHVGGVLSLSSSTRGIEQENKREDSLKGIVPHHGREISREEVPVKTIQAANAKLNPVYFHDTNANKGEFDLVDLLKLDAVSLHEDKHLASNSEIILPMDKRLDTETPKVSIQKYVDKASLKPVSDNGIISPNSLRSPTIERRIYECYKSIEKSKEQTDLSPSVVYQNEEGRWVTDLAYYTSFNKEQVLNMSLADEMNEDFRSGSEALDLIDQDEEEFNKEHQFMQEENIDARNTSAALGDTSWGTSINYSLLRKSLSTSDLDKDDASYLRLSLGEFFAQRSEALGSLGGGYNVKRPSFGYFIRSPEKREPVALIRKSDVSRSNLEKEMTLVNHDIFSGDLKTQPNEGSVTLQAEELESISQVDESDKTLTVNNSKTEDNFFMSSKPQRDKSKIPTGGDSVLRISTIASAIADASVSTDPSQLAAMIKALSNKTREKTFKKDNKQKDYSTVSHFLPSDTEKSSGSSMFDMEKYLKKTEVSRYEGGLENFSRASTSDIWDLSLPKEQTTQDIHTVDLGATNKNIREPEENTVFTFYGENGKSENQESFRTNFPHSILTNRKESENTVVDVKTCPIDNKLPDIGNCETAPSVSTPKSDSYSLVRNPRIASVWLSEECEEIPNNGENQRQNECASEASNSEKHVTFGKHCIVAPKNVDLQNHSPEHGGHGSEDDQDSFRPSSSPLNHSSPSETSGTSLSGCALESFGSAAPQKPPCESESSALVCPQASVSRLTYVSEQESTCPTTASDHGLEDRKSDVTSELSSTIIQASPVPSEERAMEKQREKGLFQSRSKVALSYNQKNADTDNVTETTSLSSRPEDVKPYFRLDKDLSSKSGDLSETGAVGLTSKPSELDQISLGLLSKSGLTHPVVSAMPHLPVSHQTFVNKDERVASEDMLTAGSAVSGQIPHWMAPGNQGAPVPSTMPCSSAPEMQNMLTAVPTLLTQHSFTTAPLAQQYLGTLPQCQAGSATVSGFSGSCPYPAVAGEHVQNSVAMGICLGQNIGSGLMGASSLYNPYSNALNQNLLSTAKPFPMQPVGTNCGIEPWDSGILSGFGKVRVPEELKFPHACCVGIASQTYLSVLNPADRWLQVSIGVLTISINGEKVDLSAYPCLVFKNKVIIRPHATEEIKVLFIPSDSGIFRCIFSVASWPFSADAETIAQAEALASRVILTAVAETPVIEVDTEKKDVLDFGDLTYGSWKALPLKLINKTHATVPIRLVINANAVAWRCFTFSKAPIRASWKETPYADVIAQLAAPSVVNHVMPASYDGQDPEFLIIWVLFHSPKKRITSSEILDSAEEFLARVDIEVDSPNPTPVIKSVRLQARTGIARIHAPKDLQTMHLFASVASSTKQHLPLKNAGNIDVYLDIRIPDQGSHFSVDPENLFLKPGEEREVTVTFTPEDPKTCEERILKIFVQPFGPQYEVVLKGEVVSSGNKPLTPGSCCSDVPSILSNKQFLAWGGVPLGRTQLQKLALRNNCTATTQHLRLLIRGQDQDCFQLQHTFGSEERLTSNCEIRMCPKEDVHISVLFAPTRLSCMLAKLEIKQLGIRSQPGIKFTIPLSGYGGTSNLILEDVKKLSDSYMVTVNDLIPGKESRIVFSVHNTGSRAAFVKAIGFKDSQKKVLLDPKVLRIFPDKFVLKEKTREDVTIIYNPLDTKNNYTTTTELSTIYFFGGDEISRQQYRRALLHKPGIIEQVLPEHSVLQNVDFAETFQDELLVTEVYDLPQRPNDIQLFYGNMRKIILSVIGEFRDSVSSSEFLQPSSKLSLESKSESDSSGKHGGNVSLDVLPVKGPQGSPLLSQAACPPQDKSSSREMWTVQPEHLILMAPSPCGLAKTARFQILNNSIRLLKFELYWPAHCLTVTPQHGFIPPESKLQILVSPNSSLSTKHSMFPWSGFIYIHCDNGQKKVVKVQIREDLTQKELTHLASSSFGILSPETDPSVSHLVKPMTKPPSTKVEIRNKTVTFPATEPGETSENCLELENHGNAEVKWHLSSLAPPYVKGVDDSGDVFRATYAAFRCSPISGILESRGIQKVSITFLPRDRGDYAQFWDVECNPLKEPHRKHTLRFQLSGQSVKAENEPEGSQISTNSLIKLDNLVKPRRQGVSETALIPSRQPDLTHRGVYASEDVYRFLPTRVGESRTLKVNLRNNSFIMHSLKFLSPREPFYVKHSKYSLRAQHYINMPVQFRPKSAGKFEALLVVQTDEGKSVAIRLMGEALEKIN</sequence>
<dbReference type="OrthoDB" id="67059at2759"/>
<dbReference type="Pfam" id="PF25763">
    <property type="entry name" value="Aurora-A_bind_CEP192"/>
    <property type="match status" value="1"/>
</dbReference>
<reference evidence="37" key="1">
    <citation type="submission" date="2019-03" db="EMBL/GenBank/DDBJ databases">
        <authorList>
            <person name="Warren W.C."/>
            <person name="Johnson G.S."/>
        </authorList>
    </citation>
    <scope>NUCLEOTIDE SEQUENCE [LARGE SCALE GENOMIC DNA]</scope>
    <source>
        <strain evidence="37">Basenji</strain>
    </source>
</reference>
<feature type="region of interest" description="Disordered" evidence="28">
    <location>
        <begin position="593"/>
        <end position="632"/>
    </location>
</feature>
<evidence type="ECO:0000256" key="25">
    <source>
        <dbReference type="ARBA" id="ARBA00082440"/>
    </source>
</evidence>
<dbReference type="Pfam" id="PF22073">
    <property type="entry name" value="Cep192_D4"/>
    <property type="match status" value="1"/>
</dbReference>
<feature type="compositionally biased region" description="Basic and acidic residues" evidence="28">
    <location>
        <begin position="614"/>
        <end position="625"/>
    </location>
</feature>
<keyword evidence="7 27" id="KW-0853">WD repeat</keyword>
<dbReference type="GO" id="GO:0015031">
    <property type="term" value="P:protein transport"/>
    <property type="evidence" value="ECO:0007669"/>
    <property type="project" value="UniProtKB-KW"/>
</dbReference>
<feature type="compositionally biased region" description="Basic and acidic residues" evidence="28">
    <location>
        <begin position="1394"/>
        <end position="1403"/>
    </location>
</feature>
<dbReference type="Pfam" id="PF22065">
    <property type="entry name" value="Cep192_D7"/>
    <property type="match status" value="1"/>
</dbReference>
<dbReference type="GO" id="GO:0005643">
    <property type="term" value="C:nuclear pore"/>
    <property type="evidence" value="ECO:0007669"/>
    <property type="project" value="UniProtKB-SubCell"/>
</dbReference>
<dbReference type="PANTHER" id="PTHR16029">
    <property type="entry name" value="CENTROSOMAL PROTEIN OF 192 KDA"/>
    <property type="match status" value="1"/>
</dbReference>
<evidence type="ECO:0000256" key="2">
    <source>
        <dbReference type="ARBA" id="ARBA00004567"/>
    </source>
</evidence>
<dbReference type="InterPro" id="IPR054090">
    <property type="entry name" value="Cep192_Spd-2-like_dom"/>
</dbReference>
<dbReference type="InterPro" id="IPR001680">
    <property type="entry name" value="WD40_rpt"/>
</dbReference>
<feature type="domain" description="Cep192-like" evidence="35">
    <location>
        <begin position="2303"/>
        <end position="2478"/>
    </location>
</feature>
<feature type="domain" description="Cep192-like" evidence="36">
    <location>
        <begin position="2545"/>
        <end position="2646"/>
    </location>
</feature>
<feature type="compositionally biased region" description="Basic and acidic residues" evidence="28">
    <location>
        <begin position="1481"/>
        <end position="1490"/>
    </location>
</feature>
<evidence type="ECO:0000256" key="27">
    <source>
        <dbReference type="PROSITE-ProRule" id="PRU00221"/>
    </source>
</evidence>
<feature type="compositionally biased region" description="Polar residues" evidence="28">
    <location>
        <begin position="1466"/>
        <end position="1479"/>
    </location>
</feature>
<keyword evidence="15" id="KW-0509">mRNA transport</keyword>
<dbReference type="Gene3D" id="2.60.40.10">
    <property type="entry name" value="Immunoglobulins"/>
    <property type="match status" value="3"/>
</dbReference>
<feature type="domain" description="Cep192-like" evidence="33">
    <location>
        <begin position="2064"/>
        <end position="2162"/>
    </location>
</feature>
<dbReference type="Pfam" id="PF22060">
    <property type="entry name" value="Cep192_D1"/>
    <property type="match status" value="1"/>
</dbReference>
<dbReference type="Pfam" id="PF22064">
    <property type="entry name" value="Cep192_D2"/>
    <property type="match status" value="1"/>
</dbReference>
<evidence type="ECO:0000256" key="9">
    <source>
        <dbReference type="ARBA" id="ARBA00022737"/>
    </source>
</evidence>
<dbReference type="PANTHER" id="PTHR16029:SF11">
    <property type="entry name" value="CENTROSOMAL PROTEIN OF 192 KDA"/>
    <property type="match status" value="1"/>
</dbReference>
<dbReference type="Gene3D" id="2.130.10.10">
    <property type="entry name" value="YVTN repeat-like/Quinoprotein amine dehydrogenase"/>
    <property type="match status" value="1"/>
</dbReference>
<evidence type="ECO:0000256" key="22">
    <source>
        <dbReference type="ARBA" id="ARBA00069334"/>
    </source>
</evidence>
<evidence type="ECO:0000259" key="32">
    <source>
        <dbReference type="Pfam" id="PF22066"/>
    </source>
</evidence>
<feature type="compositionally biased region" description="Polar residues" evidence="28">
    <location>
        <begin position="672"/>
        <end position="693"/>
    </location>
</feature>
<feature type="compositionally biased region" description="Low complexity" evidence="28">
    <location>
        <begin position="324"/>
        <end position="338"/>
    </location>
</feature>
<comment type="subunit">
    <text evidence="21">Component of the Nup107-160 subcomplex of the nuclear pore complex (NPC). The Nup107-160 subcomplex includes NUP160, NUP133, NUP107, NUP98, NUP85, NUP43, NUP37, SEH1 and SEC13. The SEH1 subunit appears to be only weakly associated with the Nup107-160 subcomplex. Component of the GATOR2 subcomplex, composed of MIOS, SEC13, SEH1L, WDR24 and WDR59. The GATOR2 complex interacts with CASTOR1 and CASTOR2; the interaction is negatively regulated by arginine. The GATOR2 complex interacts with SESN1, SESN2 and SESN3; the interaction is negatively regulated by amino acids. SESN1, SESN2 and SESN3 convey leucine availability via direct interaction with SEH1L and WDR24.</text>
</comment>
<dbReference type="FunFam" id="2.130.10.10:FF:000063">
    <property type="entry name" value="SEH1 like nucleoporin"/>
    <property type="match status" value="1"/>
</dbReference>
<feature type="domain" description="Cep192-like" evidence="31">
    <location>
        <begin position="2684"/>
        <end position="2806"/>
    </location>
</feature>
<evidence type="ECO:0000259" key="33">
    <source>
        <dbReference type="Pfam" id="PF22067"/>
    </source>
</evidence>
<keyword evidence="6" id="KW-0813">Transport</keyword>
<feature type="region of interest" description="Disordered" evidence="28">
    <location>
        <begin position="657"/>
        <end position="715"/>
    </location>
</feature>
<evidence type="ECO:0000259" key="35">
    <source>
        <dbReference type="Pfam" id="PF22074"/>
    </source>
</evidence>
<feature type="compositionally biased region" description="Low complexity" evidence="28">
    <location>
        <begin position="1409"/>
        <end position="1431"/>
    </location>
</feature>
<keyword evidence="16" id="KW-0458">Lysosome</keyword>
<dbReference type="InterPro" id="IPR054092">
    <property type="entry name" value="Cep192-like_D6"/>
</dbReference>
<evidence type="ECO:0000259" key="34">
    <source>
        <dbReference type="Pfam" id="PF22073"/>
    </source>
</evidence>
<keyword evidence="10" id="KW-0498">Mitosis</keyword>
<evidence type="ECO:0000256" key="6">
    <source>
        <dbReference type="ARBA" id="ARBA00022448"/>
    </source>
</evidence>
<comment type="similarity">
    <text evidence="5">Belongs to the WD repeat SEC13 family.</text>
</comment>
<dbReference type="InterPro" id="IPR054088">
    <property type="entry name" value="Cep192-like_D8"/>
</dbReference>
<accession>A0A8C0RBE7</accession>
<evidence type="ECO:0000259" key="36">
    <source>
        <dbReference type="Pfam" id="PF22076"/>
    </source>
</evidence>
<feature type="compositionally biased region" description="Basic and acidic residues" evidence="28">
    <location>
        <begin position="596"/>
        <end position="607"/>
    </location>
</feature>
<organism evidence="37 38">
    <name type="scientific">Canis lupus familiaris</name>
    <name type="common">Dog</name>
    <name type="synonym">Canis familiaris</name>
    <dbReference type="NCBI Taxonomy" id="9615"/>
    <lineage>
        <taxon>Eukaryota</taxon>
        <taxon>Metazoa</taxon>
        <taxon>Chordata</taxon>
        <taxon>Craniata</taxon>
        <taxon>Vertebrata</taxon>
        <taxon>Euteleostomi</taxon>
        <taxon>Mammalia</taxon>
        <taxon>Eutheria</taxon>
        <taxon>Laurasiatheria</taxon>
        <taxon>Carnivora</taxon>
        <taxon>Caniformia</taxon>
        <taxon>Canidae</taxon>
        <taxon>Canis</taxon>
    </lineage>
</organism>
<dbReference type="PROSITE" id="PS50294">
    <property type="entry name" value="WD_REPEATS_REGION"/>
    <property type="match status" value="2"/>
</dbReference>
<evidence type="ECO:0000256" key="15">
    <source>
        <dbReference type="ARBA" id="ARBA00023132"/>
    </source>
</evidence>